<organism evidence="4 5">
    <name type="scientific">Breoghania corrubedonensis</name>
    <dbReference type="NCBI Taxonomy" id="665038"/>
    <lineage>
        <taxon>Bacteria</taxon>
        <taxon>Pseudomonadati</taxon>
        <taxon>Pseudomonadota</taxon>
        <taxon>Alphaproteobacteria</taxon>
        <taxon>Hyphomicrobiales</taxon>
        <taxon>Stappiaceae</taxon>
        <taxon>Breoghania</taxon>
    </lineage>
</organism>
<dbReference type="RefSeq" id="WP_107990435.1">
    <property type="nucleotide sequence ID" value="NZ_QAYG01000005.1"/>
</dbReference>
<keyword evidence="4" id="KW-0282">Flagellum</keyword>
<keyword evidence="4" id="KW-0966">Cell projection</keyword>
<dbReference type="OrthoDB" id="9810610at2"/>
<evidence type="ECO:0000313" key="5">
    <source>
        <dbReference type="Proteomes" id="UP000244081"/>
    </source>
</evidence>
<accession>A0A2T5V8T7</accession>
<dbReference type="SUPFAM" id="SSF158791">
    <property type="entry name" value="MgtE N-terminal domain-like"/>
    <property type="match status" value="1"/>
</dbReference>
<feature type="chain" id="PRO_5015668836" evidence="2">
    <location>
        <begin position="30"/>
        <end position="190"/>
    </location>
</feature>
<dbReference type="Proteomes" id="UP000244081">
    <property type="component" value="Unassembled WGS sequence"/>
</dbReference>
<keyword evidence="4" id="KW-0969">Cilium</keyword>
<keyword evidence="5" id="KW-1185">Reference proteome</keyword>
<evidence type="ECO:0000259" key="3">
    <source>
        <dbReference type="Pfam" id="PF03448"/>
    </source>
</evidence>
<evidence type="ECO:0000256" key="2">
    <source>
        <dbReference type="SAM" id="SignalP"/>
    </source>
</evidence>
<dbReference type="Pfam" id="PF03448">
    <property type="entry name" value="MgtE_N"/>
    <property type="match status" value="1"/>
</dbReference>
<evidence type="ECO:0000313" key="4">
    <source>
        <dbReference type="EMBL" id="PTW60151.1"/>
    </source>
</evidence>
<dbReference type="InterPro" id="IPR038076">
    <property type="entry name" value="MgtE_N_sf"/>
</dbReference>
<comment type="caution">
    <text evidence="4">The sequence shown here is derived from an EMBL/GenBank/DDBJ whole genome shotgun (WGS) entry which is preliminary data.</text>
</comment>
<evidence type="ECO:0000256" key="1">
    <source>
        <dbReference type="SAM" id="MobiDB-lite"/>
    </source>
</evidence>
<feature type="region of interest" description="Disordered" evidence="1">
    <location>
        <begin position="30"/>
        <end position="55"/>
    </location>
</feature>
<feature type="domain" description="Magnesium transporter MgtE intracellular" evidence="3">
    <location>
        <begin position="121"/>
        <end position="178"/>
    </location>
</feature>
<dbReference type="AlphaFoldDB" id="A0A2T5V8T7"/>
<feature type="signal peptide" evidence="2">
    <location>
        <begin position="1"/>
        <end position="29"/>
    </location>
</feature>
<gene>
    <name evidence="4" type="ORF">C8N35_105154</name>
</gene>
<protein>
    <submittedName>
        <fullName evidence="4">Flagellar motility protein MotE (MotC chaperone)</fullName>
    </submittedName>
</protein>
<keyword evidence="2" id="KW-0732">Signal</keyword>
<reference evidence="4 5" key="1">
    <citation type="submission" date="2018-04" db="EMBL/GenBank/DDBJ databases">
        <title>Genomic Encyclopedia of Archaeal and Bacterial Type Strains, Phase II (KMG-II): from individual species to whole genera.</title>
        <authorList>
            <person name="Goeker M."/>
        </authorList>
    </citation>
    <scope>NUCLEOTIDE SEQUENCE [LARGE SCALE GENOMIC DNA]</scope>
    <source>
        <strain evidence="4 5">DSM 23382</strain>
    </source>
</reference>
<name>A0A2T5V8T7_9HYPH</name>
<proteinExistence type="predicted"/>
<dbReference type="InterPro" id="IPR006668">
    <property type="entry name" value="Mg_transptr_MgtE_intracell_dom"/>
</dbReference>
<dbReference type="EMBL" id="QAYG01000005">
    <property type="protein sequence ID" value="PTW60151.1"/>
    <property type="molecule type" value="Genomic_DNA"/>
</dbReference>
<dbReference type="Gene3D" id="1.25.60.10">
    <property type="entry name" value="MgtE N-terminal domain-like"/>
    <property type="match status" value="1"/>
</dbReference>
<sequence length="190" mass="20233">MTFISAIRPGRRWAPVLLATLFAASAAGAAEQSPPAPGAGAAAHSDAPAADTQAATQESDVAAYCRNTADATAEARIAWQTWKLLALQDSLRQQIDALERKRAQFQEWVEKRNKILAAVEDHVVSIYGKMRPDAAAEQLATLDEEIAVAVLSRLKPRDASAILNEMEPARAAQLAQSMASLTNAKLGEGS</sequence>